<organism evidence="1 2">
    <name type="scientific">Portunus trituberculatus</name>
    <name type="common">Swimming crab</name>
    <name type="synonym">Neptunus trituberculatus</name>
    <dbReference type="NCBI Taxonomy" id="210409"/>
    <lineage>
        <taxon>Eukaryota</taxon>
        <taxon>Metazoa</taxon>
        <taxon>Ecdysozoa</taxon>
        <taxon>Arthropoda</taxon>
        <taxon>Crustacea</taxon>
        <taxon>Multicrustacea</taxon>
        <taxon>Malacostraca</taxon>
        <taxon>Eumalacostraca</taxon>
        <taxon>Eucarida</taxon>
        <taxon>Decapoda</taxon>
        <taxon>Pleocyemata</taxon>
        <taxon>Brachyura</taxon>
        <taxon>Eubrachyura</taxon>
        <taxon>Portunoidea</taxon>
        <taxon>Portunidae</taxon>
        <taxon>Portuninae</taxon>
        <taxon>Portunus</taxon>
    </lineage>
</organism>
<comment type="caution">
    <text evidence="1">The sequence shown here is derived from an EMBL/GenBank/DDBJ whole genome shotgun (WGS) entry which is preliminary data.</text>
</comment>
<name>A0A5B7FBJ6_PORTR</name>
<proteinExistence type="predicted"/>
<reference evidence="1 2" key="1">
    <citation type="submission" date="2019-05" db="EMBL/GenBank/DDBJ databases">
        <title>Another draft genome of Portunus trituberculatus and its Hox gene families provides insights of decapod evolution.</title>
        <authorList>
            <person name="Jeong J.-H."/>
            <person name="Song I."/>
            <person name="Kim S."/>
            <person name="Choi T."/>
            <person name="Kim D."/>
            <person name="Ryu S."/>
            <person name="Kim W."/>
        </authorList>
    </citation>
    <scope>NUCLEOTIDE SEQUENCE [LARGE SCALE GENOMIC DNA]</scope>
    <source>
        <tissue evidence="1">Muscle</tissue>
    </source>
</reference>
<dbReference type="Proteomes" id="UP000324222">
    <property type="component" value="Unassembled WGS sequence"/>
</dbReference>
<dbReference type="EMBL" id="VSRR010005453">
    <property type="protein sequence ID" value="MPC42483.1"/>
    <property type="molecule type" value="Genomic_DNA"/>
</dbReference>
<evidence type="ECO:0000313" key="1">
    <source>
        <dbReference type="EMBL" id="MPC42483.1"/>
    </source>
</evidence>
<accession>A0A5B7FBJ6</accession>
<dbReference type="AlphaFoldDB" id="A0A5B7FBJ6"/>
<sequence>MRALGSEESPSARIRILSTTLSLNCDLMNFGNMRLLSSMDVYHCPYTMKDNLYFLIKHYPPWIWMVRLAVDSAGGGVILLSQTWTRAVSVAPLIPTTGTGLPTHTTSYPRIRLRPQPGYQSCEDARP</sequence>
<evidence type="ECO:0000313" key="2">
    <source>
        <dbReference type="Proteomes" id="UP000324222"/>
    </source>
</evidence>
<gene>
    <name evidence="1" type="ORF">E2C01_036105</name>
</gene>
<protein>
    <submittedName>
        <fullName evidence="1">Uncharacterized protein</fullName>
    </submittedName>
</protein>
<keyword evidence="2" id="KW-1185">Reference proteome</keyword>